<feature type="zinc finger region" description="C3H1-type" evidence="5">
    <location>
        <begin position="42"/>
        <end position="70"/>
    </location>
</feature>
<feature type="domain" description="C3H1-type" evidence="7">
    <location>
        <begin position="42"/>
        <end position="70"/>
    </location>
</feature>
<organism evidence="8 9">
    <name type="scientific">Carex littledalei</name>
    <dbReference type="NCBI Taxonomy" id="544730"/>
    <lineage>
        <taxon>Eukaryota</taxon>
        <taxon>Viridiplantae</taxon>
        <taxon>Streptophyta</taxon>
        <taxon>Embryophyta</taxon>
        <taxon>Tracheophyta</taxon>
        <taxon>Spermatophyta</taxon>
        <taxon>Magnoliopsida</taxon>
        <taxon>Liliopsida</taxon>
        <taxon>Poales</taxon>
        <taxon>Cyperaceae</taxon>
        <taxon>Cyperoideae</taxon>
        <taxon>Cariceae</taxon>
        <taxon>Carex</taxon>
        <taxon>Carex subgen. Euthyceras</taxon>
    </lineage>
</organism>
<feature type="domain" description="C3H1-type" evidence="7">
    <location>
        <begin position="84"/>
        <end position="112"/>
    </location>
</feature>
<evidence type="ECO:0000313" key="9">
    <source>
        <dbReference type="Proteomes" id="UP000623129"/>
    </source>
</evidence>
<feature type="domain" description="C3H1-type" evidence="7">
    <location>
        <begin position="131"/>
        <end position="159"/>
    </location>
</feature>
<evidence type="ECO:0000313" key="8">
    <source>
        <dbReference type="EMBL" id="KAF3322834.1"/>
    </source>
</evidence>
<dbReference type="Gene3D" id="2.30.30.1190">
    <property type="match status" value="1"/>
</dbReference>
<dbReference type="GO" id="GO:0008270">
    <property type="term" value="F:zinc ion binding"/>
    <property type="evidence" value="ECO:0007669"/>
    <property type="project" value="UniProtKB-KW"/>
</dbReference>
<evidence type="ECO:0000256" key="5">
    <source>
        <dbReference type="PROSITE-ProRule" id="PRU00723"/>
    </source>
</evidence>
<evidence type="ECO:0000256" key="6">
    <source>
        <dbReference type="SAM" id="MobiDB-lite"/>
    </source>
</evidence>
<evidence type="ECO:0000256" key="2">
    <source>
        <dbReference type="ARBA" id="ARBA00022771"/>
    </source>
</evidence>
<keyword evidence="1 5" id="KW-0479">Metal-binding</keyword>
<dbReference type="Gene3D" id="4.10.1000.10">
    <property type="entry name" value="Zinc finger, CCCH-type"/>
    <property type="match status" value="2"/>
</dbReference>
<evidence type="ECO:0000256" key="4">
    <source>
        <dbReference type="ARBA" id="ARBA00023125"/>
    </source>
</evidence>
<evidence type="ECO:0000256" key="1">
    <source>
        <dbReference type="ARBA" id="ARBA00022723"/>
    </source>
</evidence>
<protein>
    <submittedName>
        <fullName evidence="8">Zinc finger CCCH domain-containing protein 6-like isoform X1</fullName>
    </submittedName>
</protein>
<name>A0A833QPK8_9POAL</name>
<comment type="caution">
    <text evidence="8">The sequence shown here is derived from an EMBL/GenBank/DDBJ whole genome shotgun (WGS) entry which is preliminary data.</text>
</comment>
<feature type="zinc finger region" description="C3H1-type" evidence="5">
    <location>
        <begin position="84"/>
        <end position="112"/>
    </location>
</feature>
<dbReference type="Pfam" id="PF00642">
    <property type="entry name" value="zf-CCCH"/>
    <property type="match status" value="5"/>
</dbReference>
<feature type="domain" description="C3H1-type" evidence="7">
    <location>
        <begin position="290"/>
        <end position="318"/>
    </location>
</feature>
<keyword evidence="3 5" id="KW-0862">Zinc</keyword>
<dbReference type="InterPro" id="IPR036855">
    <property type="entry name" value="Znf_CCCH_sf"/>
</dbReference>
<proteinExistence type="predicted"/>
<keyword evidence="2 5" id="KW-0863">Zinc-finger</keyword>
<feature type="zinc finger region" description="C3H1-type" evidence="5">
    <location>
        <begin position="131"/>
        <end position="159"/>
    </location>
</feature>
<keyword evidence="9" id="KW-1185">Reference proteome</keyword>
<feature type="zinc finger region" description="C3H1-type" evidence="5">
    <location>
        <begin position="338"/>
        <end position="366"/>
    </location>
</feature>
<dbReference type="PROSITE" id="PS50103">
    <property type="entry name" value="ZF_C3H1"/>
    <property type="match status" value="5"/>
</dbReference>
<accession>A0A833QPK8</accession>
<dbReference type="GO" id="GO:0003729">
    <property type="term" value="F:mRNA binding"/>
    <property type="evidence" value="ECO:0007669"/>
    <property type="project" value="UniProtKB-ARBA"/>
</dbReference>
<evidence type="ECO:0000259" key="7">
    <source>
        <dbReference type="PROSITE" id="PS50103"/>
    </source>
</evidence>
<dbReference type="Proteomes" id="UP000623129">
    <property type="component" value="Unassembled WGS sequence"/>
</dbReference>
<feature type="zinc finger region" description="C3H1-type" evidence="5">
    <location>
        <begin position="290"/>
        <end position="318"/>
    </location>
</feature>
<dbReference type="SMART" id="SM00356">
    <property type="entry name" value="ZnF_C3H1"/>
    <property type="match status" value="5"/>
</dbReference>
<feature type="region of interest" description="Disordered" evidence="6">
    <location>
        <begin position="1"/>
        <end position="38"/>
    </location>
</feature>
<evidence type="ECO:0000256" key="3">
    <source>
        <dbReference type="ARBA" id="ARBA00022833"/>
    </source>
</evidence>
<dbReference type="InterPro" id="IPR050974">
    <property type="entry name" value="Plant_ZF_CCCH"/>
</dbReference>
<sequence length="438" mass="47295">MEAPTVRKTVALESSHKGASTGLQDSMRRLEIGDGGSSLPERPGEADCVYYLRNGSCGYGDRCRYNHPRGNSSLLLGAGEFPERPGQPVCEYYMKNGSCKFGSACKYNHPKQASGSAQQIVTLNSLGFPLRPGEKECNYYLKTGSCKYNSACKFHHPERALTTQVPSSAPVPMNYSSVQSSSLITPVLYPPLPSLNMNLDVGRYPVPPRNYGAMLMPAPGWNPYLGSISPLLAPSAQQLVQATPFYNLQQQVPPPVPHNPYEVPPLPVVPSLMGPTCSGPRDQFSLLPQRPGQAECHHFINKGYCKYGTSCRYHHPVPSDLNLQRTNCVLSPIGLPLRPGAQPCNYYAKHGVCKYGPTCKFDHPMGTLSYTPSTSSLSALSDLPIFPVNLPYSTTATGDIQPDNFNGTEPVSPQLTFSVTVSSCGSTAPVSVGSSISN</sequence>
<feature type="domain" description="C3H1-type" evidence="7">
    <location>
        <begin position="338"/>
        <end position="366"/>
    </location>
</feature>
<gene>
    <name evidence="8" type="ORF">FCM35_KLT12823</name>
</gene>
<dbReference type="PANTHER" id="PTHR12506:SF41">
    <property type="entry name" value="ZINC FINGER CCCH DOMAIN-CONTAINING PROTEIN 58"/>
    <property type="match status" value="1"/>
</dbReference>
<dbReference type="OrthoDB" id="411372at2759"/>
<dbReference type="PANTHER" id="PTHR12506">
    <property type="entry name" value="PROTEIN PHOSPHATASE RELATED"/>
    <property type="match status" value="1"/>
</dbReference>
<dbReference type="SUPFAM" id="SSF90229">
    <property type="entry name" value="CCCH zinc finger"/>
    <property type="match status" value="5"/>
</dbReference>
<reference evidence="8" key="1">
    <citation type="submission" date="2020-01" db="EMBL/GenBank/DDBJ databases">
        <title>Genome sequence of Kobresia littledalei, the first chromosome-level genome in the family Cyperaceae.</title>
        <authorList>
            <person name="Qu G."/>
        </authorList>
    </citation>
    <scope>NUCLEOTIDE SEQUENCE</scope>
    <source>
        <strain evidence="8">C.B.Clarke</strain>
        <tissue evidence="8">Leaf</tissue>
    </source>
</reference>
<dbReference type="EMBL" id="SWLB01000024">
    <property type="protein sequence ID" value="KAF3322834.1"/>
    <property type="molecule type" value="Genomic_DNA"/>
</dbReference>
<keyword evidence="4" id="KW-0238">DNA-binding</keyword>
<dbReference type="AlphaFoldDB" id="A0A833QPK8"/>
<dbReference type="GO" id="GO:0003677">
    <property type="term" value="F:DNA binding"/>
    <property type="evidence" value="ECO:0007669"/>
    <property type="project" value="UniProtKB-KW"/>
</dbReference>
<dbReference type="InterPro" id="IPR000571">
    <property type="entry name" value="Znf_CCCH"/>
</dbReference>